<sequence>WSRRADRAAKLRAMAGAAPAPAGRGLWADQRVRHSIRAPAPAARHPRARQRARRR</sequence>
<dbReference type="AlphaFoldDB" id="A0A6J4SU99"/>
<protein>
    <submittedName>
        <fullName evidence="2">Uncharacterized protein</fullName>
    </submittedName>
</protein>
<feature type="non-terminal residue" evidence="2">
    <location>
        <position position="55"/>
    </location>
</feature>
<dbReference type="EMBL" id="CADCVU010000132">
    <property type="protein sequence ID" value="CAA9505688.1"/>
    <property type="molecule type" value="Genomic_DNA"/>
</dbReference>
<feature type="compositionally biased region" description="Basic residues" evidence="1">
    <location>
        <begin position="44"/>
        <end position="55"/>
    </location>
</feature>
<evidence type="ECO:0000256" key="1">
    <source>
        <dbReference type="SAM" id="MobiDB-lite"/>
    </source>
</evidence>
<accession>A0A6J4SU99</accession>
<feature type="non-terminal residue" evidence="2">
    <location>
        <position position="1"/>
    </location>
</feature>
<organism evidence="2">
    <name type="scientific">uncultured Solirubrobacterales bacterium</name>
    <dbReference type="NCBI Taxonomy" id="768556"/>
    <lineage>
        <taxon>Bacteria</taxon>
        <taxon>Bacillati</taxon>
        <taxon>Actinomycetota</taxon>
        <taxon>Thermoleophilia</taxon>
        <taxon>Solirubrobacterales</taxon>
        <taxon>environmental samples</taxon>
    </lineage>
</organism>
<name>A0A6J4SU99_9ACTN</name>
<reference evidence="2" key="1">
    <citation type="submission" date="2020-02" db="EMBL/GenBank/DDBJ databases">
        <authorList>
            <person name="Meier V. D."/>
        </authorList>
    </citation>
    <scope>NUCLEOTIDE SEQUENCE</scope>
    <source>
        <strain evidence="2">AVDCRST_MAG45</strain>
    </source>
</reference>
<feature type="region of interest" description="Disordered" evidence="1">
    <location>
        <begin position="36"/>
        <end position="55"/>
    </location>
</feature>
<gene>
    <name evidence="2" type="ORF">AVDCRST_MAG45-1586</name>
</gene>
<evidence type="ECO:0000313" key="2">
    <source>
        <dbReference type="EMBL" id="CAA9505688.1"/>
    </source>
</evidence>
<proteinExistence type="predicted"/>